<dbReference type="AlphaFoldDB" id="A0A940PGF3"/>
<dbReference type="GO" id="GO:0016747">
    <property type="term" value="F:acyltransferase activity, transferring groups other than amino-acyl groups"/>
    <property type="evidence" value="ECO:0007669"/>
    <property type="project" value="InterPro"/>
</dbReference>
<organism evidence="2 3">
    <name type="scientific">Vagococcus allomyrinae</name>
    <dbReference type="NCBI Taxonomy" id="2794353"/>
    <lineage>
        <taxon>Bacteria</taxon>
        <taxon>Bacillati</taxon>
        <taxon>Bacillota</taxon>
        <taxon>Bacilli</taxon>
        <taxon>Lactobacillales</taxon>
        <taxon>Enterococcaceae</taxon>
        <taxon>Vagococcus</taxon>
    </lineage>
</organism>
<dbReference type="CDD" id="cd04301">
    <property type="entry name" value="NAT_SF"/>
    <property type="match status" value="1"/>
</dbReference>
<evidence type="ECO:0000259" key="1">
    <source>
        <dbReference type="PROSITE" id="PS51186"/>
    </source>
</evidence>
<dbReference type="Proteomes" id="UP000674938">
    <property type="component" value="Unassembled WGS sequence"/>
</dbReference>
<sequence>MIREMIASDIQDFPLLFADQGWEKPVDIFQMYYDEQQKQQRIVLVAMDNHGLIGYVTVVPSAKAGPFFGLPEIKDFNVLEKYQGLGYGRALLAAAETQIARMSDVATIGVGLHSGYGAAQMMYIRSGYVPDGGGVWYRDQLLGQNQPCLNDDDLVLYFSKNLRLK</sequence>
<proteinExistence type="predicted"/>
<accession>A0A940PGF3</accession>
<reference evidence="2" key="1">
    <citation type="submission" date="2020-12" db="EMBL/GenBank/DDBJ databases">
        <title>Vagococcus allomyrinae sp. nov. and Enterococcus lavae sp. nov., isolated from the larvae of Allomyrina dichotoma.</title>
        <authorList>
            <person name="Lee S.D."/>
        </authorList>
    </citation>
    <scope>NUCLEOTIDE SEQUENCE</scope>
    <source>
        <strain evidence="2">BWB3-3</strain>
    </source>
</reference>
<name>A0A940PGF3_9ENTE</name>
<evidence type="ECO:0000313" key="2">
    <source>
        <dbReference type="EMBL" id="MBP1043086.1"/>
    </source>
</evidence>
<dbReference type="EMBL" id="JAEEGA010000014">
    <property type="protein sequence ID" value="MBP1043086.1"/>
    <property type="molecule type" value="Genomic_DNA"/>
</dbReference>
<dbReference type="SUPFAM" id="SSF55729">
    <property type="entry name" value="Acyl-CoA N-acyltransferases (Nat)"/>
    <property type="match status" value="1"/>
</dbReference>
<comment type="caution">
    <text evidence="2">The sequence shown here is derived from an EMBL/GenBank/DDBJ whole genome shotgun (WGS) entry which is preliminary data.</text>
</comment>
<evidence type="ECO:0000313" key="3">
    <source>
        <dbReference type="Proteomes" id="UP000674938"/>
    </source>
</evidence>
<dbReference type="InterPro" id="IPR016181">
    <property type="entry name" value="Acyl_CoA_acyltransferase"/>
</dbReference>
<feature type="domain" description="N-acetyltransferase" evidence="1">
    <location>
        <begin position="1"/>
        <end position="163"/>
    </location>
</feature>
<dbReference type="InterPro" id="IPR000182">
    <property type="entry name" value="GNAT_dom"/>
</dbReference>
<dbReference type="Gene3D" id="3.40.630.30">
    <property type="match status" value="1"/>
</dbReference>
<dbReference type="Pfam" id="PF13508">
    <property type="entry name" value="Acetyltransf_7"/>
    <property type="match status" value="1"/>
</dbReference>
<dbReference type="RefSeq" id="WP_209530899.1">
    <property type="nucleotide sequence ID" value="NZ_JAEEGA010000014.1"/>
</dbReference>
<protein>
    <submittedName>
        <fullName evidence="2">GNAT family N-acetyltransferase</fullName>
    </submittedName>
</protein>
<keyword evidence="3" id="KW-1185">Reference proteome</keyword>
<dbReference type="PROSITE" id="PS51186">
    <property type="entry name" value="GNAT"/>
    <property type="match status" value="1"/>
</dbReference>
<gene>
    <name evidence="2" type="ORF">I6N95_18885</name>
</gene>